<dbReference type="PRINTS" id="PR00077">
    <property type="entry name" value="GPDHDRGNASE"/>
</dbReference>
<evidence type="ECO:0000259" key="20">
    <source>
        <dbReference type="Pfam" id="PF07479"/>
    </source>
</evidence>
<feature type="binding site" evidence="14">
    <location>
        <position position="108"/>
    </location>
    <ligand>
        <name>sn-glycerol 3-phosphate</name>
        <dbReference type="ChEBI" id="CHEBI:57597"/>
    </ligand>
</feature>
<dbReference type="GO" id="GO:0046168">
    <property type="term" value="P:glycerol-3-phosphate catabolic process"/>
    <property type="evidence" value="ECO:0007669"/>
    <property type="project" value="InterPro"/>
</dbReference>
<dbReference type="UniPathway" id="UPA00940"/>
<comment type="similarity">
    <text evidence="1 14 18">Belongs to the NAD-dependent glycerol-3-phosphate dehydrogenase family.</text>
</comment>
<dbReference type="GO" id="GO:0141153">
    <property type="term" value="F:glycerol-3-phosphate dehydrogenase (NADP+) activity"/>
    <property type="evidence" value="ECO:0007669"/>
    <property type="project" value="RHEA"/>
</dbReference>
<dbReference type="GO" id="GO:0006650">
    <property type="term" value="P:glycerophospholipid metabolic process"/>
    <property type="evidence" value="ECO:0007669"/>
    <property type="project" value="UniProtKB-UniRule"/>
</dbReference>
<feature type="binding site" evidence="14">
    <location>
        <position position="281"/>
    </location>
    <ligand>
        <name>NADPH</name>
        <dbReference type="ChEBI" id="CHEBI:57783"/>
    </ligand>
</feature>
<sequence>MSGYRTIVVLGGGSWGTALALTAARAGREAILWARDADVVAAIRSRQQNPAYLPSITFDEVLEATTDLAAVSRADAVLLVTPAQTTRSMLAAIRPHLKPGTPVVLCAKGIERGTGKLLTEILEDELPQAHPAVLSGPSFAEDVARGLPTAVTVAARDGAVADALAQALAAPSFRPYASTDLVGVQVGGALKNVLAIACGAVVGRRLGASAQAALTARGFAELSRLGAAMGARPETLTGLSGLGDLVLTCSSPQSRNFSFGLHLGEGRPVGDLVTLGGKLAEGVHTARIAVELGRRHKVSLPICETVAAVLDGTLTVDDALTALMSRPLKREAEQS</sequence>
<feature type="binding site" evidence="16">
    <location>
        <begin position="255"/>
        <end position="256"/>
    </location>
    <ligand>
        <name>substrate</name>
    </ligand>
</feature>
<dbReference type="PIRSF" id="PIRSF000114">
    <property type="entry name" value="Glycerol-3-P_dh"/>
    <property type="match status" value="1"/>
</dbReference>
<feature type="domain" description="Glycerol-3-phosphate dehydrogenase NAD-dependent N-terminal" evidence="19">
    <location>
        <begin position="7"/>
        <end position="159"/>
    </location>
</feature>
<dbReference type="eggNOG" id="COG0240">
    <property type="taxonomic scope" value="Bacteria"/>
</dbReference>
<organism evidence="21 22">
    <name type="scientific">Polymorphum gilvum (strain LMG 25793 / CGMCC 1.9160 / SL003B-26A1)</name>
    <dbReference type="NCBI Taxonomy" id="991905"/>
    <lineage>
        <taxon>Bacteria</taxon>
        <taxon>Pseudomonadati</taxon>
        <taxon>Pseudomonadota</taxon>
        <taxon>Alphaproteobacteria</taxon>
        <taxon>Rhodobacterales</taxon>
        <taxon>Paracoccaceae</taxon>
        <taxon>Polymorphum</taxon>
    </lineage>
</organism>
<feature type="binding site" evidence="14">
    <location>
        <position position="191"/>
    </location>
    <ligand>
        <name>sn-glycerol 3-phosphate</name>
        <dbReference type="ChEBI" id="CHEBI:57597"/>
    </ligand>
</feature>
<evidence type="ECO:0000313" key="21">
    <source>
        <dbReference type="EMBL" id="ADZ68808.1"/>
    </source>
</evidence>
<feature type="binding site" evidence="14">
    <location>
        <position position="255"/>
    </location>
    <ligand>
        <name>NADPH</name>
        <dbReference type="ChEBI" id="CHEBI:57783"/>
    </ligand>
</feature>
<keyword evidence="9 14" id="KW-1208">Phospholipid metabolism</keyword>
<feature type="binding site" evidence="14">
    <location>
        <position position="255"/>
    </location>
    <ligand>
        <name>sn-glycerol 3-phosphate</name>
        <dbReference type="ChEBI" id="CHEBI:57597"/>
    </ligand>
</feature>
<feature type="binding site" evidence="14">
    <location>
        <position position="136"/>
    </location>
    <ligand>
        <name>sn-glycerol 3-phosphate</name>
        <dbReference type="ChEBI" id="CHEBI:57597"/>
    </ligand>
</feature>
<evidence type="ECO:0000256" key="11">
    <source>
        <dbReference type="ARBA" id="ARBA00066687"/>
    </source>
</evidence>
<dbReference type="Pfam" id="PF07479">
    <property type="entry name" value="NAD_Gly3P_dh_C"/>
    <property type="match status" value="1"/>
</dbReference>
<dbReference type="GO" id="GO:0005829">
    <property type="term" value="C:cytosol"/>
    <property type="evidence" value="ECO:0007669"/>
    <property type="project" value="TreeGrafter"/>
</dbReference>
<evidence type="ECO:0000256" key="15">
    <source>
        <dbReference type="PIRSR" id="PIRSR000114-1"/>
    </source>
</evidence>
<keyword evidence="22" id="KW-1185">Reference proteome</keyword>
<keyword evidence="5 14" id="KW-0560">Oxidoreductase</keyword>
<name>F2J248_POLGS</name>
<dbReference type="KEGG" id="pgv:SL003B_0372"/>
<dbReference type="NCBIfam" id="NF000940">
    <property type="entry name" value="PRK00094.1-2"/>
    <property type="match status" value="1"/>
</dbReference>
<evidence type="ECO:0000256" key="16">
    <source>
        <dbReference type="PIRSR" id="PIRSR000114-2"/>
    </source>
</evidence>
<dbReference type="GO" id="GO:0141152">
    <property type="term" value="F:glycerol-3-phosphate dehydrogenase (NAD+) activity"/>
    <property type="evidence" value="ECO:0007669"/>
    <property type="project" value="RHEA"/>
</dbReference>
<dbReference type="Pfam" id="PF01210">
    <property type="entry name" value="NAD_Gly3P_dh_N"/>
    <property type="match status" value="1"/>
</dbReference>
<feature type="binding site" evidence="14">
    <location>
        <position position="14"/>
    </location>
    <ligand>
        <name>NADPH</name>
        <dbReference type="ChEBI" id="CHEBI:57783"/>
    </ligand>
</feature>
<evidence type="ECO:0000256" key="5">
    <source>
        <dbReference type="ARBA" id="ARBA00023002"/>
    </source>
</evidence>
<comment type="catalytic activity">
    <reaction evidence="14">
        <text>sn-glycerol 3-phosphate + NAD(+) = dihydroxyacetone phosphate + NADH + H(+)</text>
        <dbReference type="Rhea" id="RHEA:11092"/>
        <dbReference type="ChEBI" id="CHEBI:15378"/>
        <dbReference type="ChEBI" id="CHEBI:57540"/>
        <dbReference type="ChEBI" id="CHEBI:57597"/>
        <dbReference type="ChEBI" id="CHEBI:57642"/>
        <dbReference type="ChEBI" id="CHEBI:57945"/>
        <dbReference type="EC" id="1.1.1.94"/>
    </reaction>
</comment>
<comment type="pathway">
    <text evidence="14">Membrane lipid metabolism; glycerophospholipid metabolism.</text>
</comment>
<feature type="active site" description="Proton acceptor" evidence="14 15">
    <location>
        <position position="191"/>
    </location>
</feature>
<feature type="binding site" evidence="14">
    <location>
        <position position="279"/>
    </location>
    <ligand>
        <name>NADPH</name>
        <dbReference type="ChEBI" id="CHEBI:57783"/>
    </ligand>
</feature>
<dbReference type="SUPFAM" id="SSF51735">
    <property type="entry name" value="NAD(P)-binding Rossmann-fold domains"/>
    <property type="match status" value="1"/>
</dbReference>
<dbReference type="HOGENOM" id="CLU_033449_0_2_5"/>
<evidence type="ECO:0000256" key="17">
    <source>
        <dbReference type="PIRSR" id="PIRSR000114-3"/>
    </source>
</evidence>
<feature type="binding site" evidence="16">
    <location>
        <position position="108"/>
    </location>
    <ligand>
        <name>substrate</name>
    </ligand>
</feature>
<evidence type="ECO:0000313" key="22">
    <source>
        <dbReference type="Proteomes" id="UP000008130"/>
    </source>
</evidence>
<evidence type="ECO:0000256" key="18">
    <source>
        <dbReference type="RuleBase" id="RU000437"/>
    </source>
</evidence>
<dbReference type="InterPro" id="IPR011128">
    <property type="entry name" value="G3P_DH_NAD-dep_N"/>
</dbReference>
<keyword evidence="3 14" id="KW-0547">Nucleotide-binding</keyword>
<keyword evidence="6 14" id="KW-0520">NAD</keyword>
<feature type="binding site" evidence="17">
    <location>
        <position position="140"/>
    </location>
    <ligand>
        <name>NAD(+)</name>
        <dbReference type="ChEBI" id="CHEBI:57540"/>
    </ligand>
</feature>
<evidence type="ECO:0000256" key="9">
    <source>
        <dbReference type="ARBA" id="ARBA00023264"/>
    </source>
</evidence>
<dbReference type="HAMAP" id="MF_00394">
    <property type="entry name" value="NAD_Glyc3P_dehydrog"/>
    <property type="match status" value="1"/>
</dbReference>
<dbReference type="Gene3D" id="3.40.50.720">
    <property type="entry name" value="NAD(P)-binding Rossmann-like Domain"/>
    <property type="match status" value="1"/>
</dbReference>
<comment type="caution">
    <text evidence="14">Lacks conserved residue(s) required for the propagation of feature annotation.</text>
</comment>
<feature type="binding site" evidence="17">
    <location>
        <begin position="11"/>
        <end position="16"/>
    </location>
    <ligand>
        <name>NAD(+)</name>
        <dbReference type="ChEBI" id="CHEBI:57540"/>
    </ligand>
</feature>
<dbReference type="Gene3D" id="1.10.1040.10">
    <property type="entry name" value="N-(1-d-carboxylethyl)-l-norvaline Dehydrogenase, domain 2"/>
    <property type="match status" value="1"/>
</dbReference>
<feature type="binding site" evidence="14">
    <location>
        <position position="15"/>
    </location>
    <ligand>
        <name>NADPH</name>
        <dbReference type="ChEBI" id="CHEBI:57783"/>
    </ligand>
</feature>
<dbReference type="FunFam" id="3.40.50.720:FF:000019">
    <property type="entry name" value="Glycerol-3-phosphate dehydrogenase [NAD(P)+]"/>
    <property type="match status" value="1"/>
</dbReference>
<evidence type="ECO:0000256" key="10">
    <source>
        <dbReference type="ARBA" id="ARBA00052716"/>
    </source>
</evidence>
<comment type="function">
    <text evidence="14">Catalyzes the reduction of the glycolytic intermediate dihydroxyacetone phosphate (DHAP) to sn-glycerol 3-phosphate (G3P), the key precursor for phospholipid synthesis.</text>
</comment>
<dbReference type="RefSeq" id="WP_013651131.1">
    <property type="nucleotide sequence ID" value="NC_015259.1"/>
</dbReference>
<feature type="binding site" evidence="14">
    <location>
        <position position="35"/>
    </location>
    <ligand>
        <name>NADPH</name>
        <dbReference type="ChEBI" id="CHEBI:57783"/>
    </ligand>
</feature>
<dbReference type="PANTHER" id="PTHR11728:SF1">
    <property type="entry name" value="GLYCEROL-3-PHOSPHATE DEHYDROGENASE [NAD(+)] 2, CHLOROPLASTIC"/>
    <property type="match status" value="1"/>
</dbReference>
<feature type="binding site" evidence="14">
    <location>
        <position position="256"/>
    </location>
    <ligand>
        <name>sn-glycerol 3-phosphate</name>
        <dbReference type="ChEBI" id="CHEBI:57597"/>
    </ligand>
</feature>
<evidence type="ECO:0000256" key="3">
    <source>
        <dbReference type="ARBA" id="ARBA00022741"/>
    </source>
</evidence>
<feature type="binding site" evidence="14">
    <location>
        <position position="244"/>
    </location>
    <ligand>
        <name>sn-glycerol 3-phosphate</name>
        <dbReference type="ChEBI" id="CHEBI:57597"/>
    </ligand>
</feature>
<dbReference type="FunFam" id="1.10.1040.10:FF:000001">
    <property type="entry name" value="Glycerol-3-phosphate dehydrogenase [NAD(P)+]"/>
    <property type="match status" value="1"/>
</dbReference>
<feature type="binding site" evidence="14">
    <location>
        <position position="108"/>
    </location>
    <ligand>
        <name>NADPH</name>
        <dbReference type="ChEBI" id="CHEBI:57783"/>
    </ligand>
</feature>
<feature type="binding site" evidence="14">
    <location>
        <position position="138"/>
    </location>
    <ligand>
        <name>sn-glycerol 3-phosphate</name>
        <dbReference type="ChEBI" id="CHEBI:57597"/>
    </ligand>
</feature>
<dbReference type="GO" id="GO:0046167">
    <property type="term" value="P:glycerol-3-phosphate biosynthetic process"/>
    <property type="evidence" value="ECO:0007669"/>
    <property type="project" value="UniProtKB-UniRule"/>
</dbReference>
<evidence type="ECO:0000256" key="12">
    <source>
        <dbReference type="ARBA" id="ARBA00069372"/>
    </source>
</evidence>
<keyword evidence="7 14" id="KW-0443">Lipid metabolism</keyword>
<evidence type="ECO:0000256" key="6">
    <source>
        <dbReference type="ARBA" id="ARBA00023027"/>
    </source>
</evidence>
<dbReference type="SUPFAM" id="SSF48179">
    <property type="entry name" value="6-phosphogluconate dehydrogenase C-terminal domain-like"/>
    <property type="match status" value="1"/>
</dbReference>
<comment type="catalytic activity">
    <reaction evidence="10">
        <text>sn-glycerol 3-phosphate + NADP(+) = dihydroxyacetone phosphate + NADPH + H(+)</text>
        <dbReference type="Rhea" id="RHEA:11096"/>
        <dbReference type="ChEBI" id="CHEBI:15378"/>
        <dbReference type="ChEBI" id="CHEBI:57597"/>
        <dbReference type="ChEBI" id="CHEBI:57642"/>
        <dbReference type="ChEBI" id="CHEBI:57783"/>
        <dbReference type="ChEBI" id="CHEBI:58349"/>
        <dbReference type="EC" id="1.1.1.94"/>
    </reaction>
    <physiologicalReaction direction="right-to-left" evidence="10">
        <dbReference type="Rhea" id="RHEA:11098"/>
    </physiologicalReaction>
</comment>
<dbReference type="GO" id="GO:0008654">
    <property type="term" value="P:phospholipid biosynthetic process"/>
    <property type="evidence" value="ECO:0007669"/>
    <property type="project" value="UniProtKB-KW"/>
</dbReference>
<accession>F2J248</accession>
<dbReference type="GO" id="GO:0051287">
    <property type="term" value="F:NAD binding"/>
    <property type="evidence" value="ECO:0007669"/>
    <property type="project" value="InterPro"/>
</dbReference>
<dbReference type="AlphaFoldDB" id="F2J248"/>
<dbReference type="STRING" id="991905.SL003B_0372"/>
<dbReference type="InterPro" id="IPR013328">
    <property type="entry name" value="6PGD_dom2"/>
</dbReference>
<feature type="binding site" evidence="14">
    <location>
        <position position="254"/>
    </location>
    <ligand>
        <name>sn-glycerol 3-phosphate</name>
        <dbReference type="ChEBI" id="CHEBI:57597"/>
    </ligand>
</feature>
<dbReference type="PANTHER" id="PTHR11728">
    <property type="entry name" value="GLYCEROL-3-PHOSPHATE DEHYDROGENASE"/>
    <property type="match status" value="1"/>
</dbReference>
<protein>
    <recommendedName>
        <fullName evidence="12 14">Glycerol-3-phosphate dehydrogenase [NAD(P)+]</fullName>
        <ecNumber evidence="11 14">1.1.1.94</ecNumber>
    </recommendedName>
    <alternativeName>
        <fullName evidence="14">NAD(P)(+)-dependent glycerol-3-phosphate dehydrogenase</fullName>
    </alternativeName>
    <alternativeName>
        <fullName evidence="13 14">NAD(P)H-dependent dihydroxyacetone-phosphate reductase</fullName>
    </alternativeName>
</protein>
<dbReference type="OrthoDB" id="9812273at2"/>
<dbReference type="EMBL" id="CP002568">
    <property type="protein sequence ID" value="ADZ68808.1"/>
    <property type="molecule type" value="Genomic_DNA"/>
</dbReference>
<keyword evidence="4 14" id="KW-0521">NADP</keyword>
<keyword evidence="14" id="KW-0963">Cytoplasm</keyword>
<evidence type="ECO:0000256" key="13">
    <source>
        <dbReference type="ARBA" id="ARBA00080511"/>
    </source>
</evidence>
<evidence type="ECO:0000256" key="14">
    <source>
        <dbReference type="HAMAP-Rule" id="MF_00394"/>
    </source>
</evidence>
<feature type="binding site" evidence="17">
    <location>
        <position position="278"/>
    </location>
    <ligand>
        <name>NAD(+)</name>
        <dbReference type="ChEBI" id="CHEBI:57540"/>
    </ligand>
</feature>
<evidence type="ECO:0000256" key="8">
    <source>
        <dbReference type="ARBA" id="ARBA00023209"/>
    </source>
</evidence>
<feature type="binding site" evidence="14">
    <location>
        <position position="140"/>
    </location>
    <ligand>
        <name>NADPH</name>
        <dbReference type="ChEBI" id="CHEBI:57783"/>
    </ligand>
</feature>
<keyword evidence="2 14" id="KW-0444">Lipid biosynthesis</keyword>
<dbReference type="EC" id="1.1.1.94" evidence="11 14"/>
<dbReference type="InterPro" id="IPR006168">
    <property type="entry name" value="G3P_DH_NAD-dep"/>
</dbReference>
<evidence type="ECO:0000256" key="7">
    <source>
        <dbReference type="ARBA" id="ARBA00023098"/>
    </source>
</evidence>
<feature type="domain" description="Glycerol-3-phosphate dehydrogenase NAD-dependent C-terminal" evidence="20">
    <location>
        <begin position="180"/>
        <end position="320"/>
    </location>
</feature>
<feature type="binding site" evidence="17">
    <location>
        <position position="255"/>
    </location>
    <ligand>
        <name>NAD(+)</name>
        <dbReference type="ChEBI" id="CHEBI:57540"/>
    </ligand>
</feature>
<evidence type="ECO:0000256" key="4">
    <source>
        <dbReference type="ARBA" id="ARBA00022857"/>
    </source>
</evidence>
<dbReference type="InterPro" id="IPR006109">
    <property type="entry name" value="G3P_DH_NAD-dep_C"/>
</dbReference>
<dbReference type="NCBIfam" id="NF000942">
    <property type="entry name" value="PRK00094.1-4"/>
    <property type="match status" value="1"/>
</dbReference>
<evidence type="ECO:0000256" key="2">
    <source>
        <dbReference type="ARBA" id="ARBA00022516"/>
    </source>
</evidence>
<evidence type="ECO:0000259" key="19">
    <source>
        <dbReference type="Pfam" id="PF01210"/>
    </source>
</evidence>
<feature type="binding site" evidence="14">
    <location>
        <position position="52"/>
    </location>
    <ligand>
        <name>NADPH</name>
        <dbReference type="ChEBI" id="CHEBI:57783"/>
    </ligand>
</feature>
<evidence type="ECO:0000256" key="1">
    <source>
        <dbReference type="ARBA" id="ARBA00011009"/>
    </source>
</evidence>
<gene>
    <name evidence="14 21" type="primary">gpsA</name>
    <name evidence="21" type="ordered locus">SL003B_0372</name>
</gene>
<keyword evidence="8 14" id="KW-0594">Phospholipid biosynthesis</keyword>
<comment type="subcellular location">
    <subcellularLocation>
        <location evidence="14">Cytoplasm</location>
    </subcellularLocation>
</comment>
<proteinExistence type="inferred from homology"/>
<dbReference type="PATRIC" id="fig|991905.3.peg.381"/>
<dbReference type="InterPro" id="IPR036291">
    <property type="entry name" value="NAD(P)-bd_dom_sf"/>
</dbReference>
<dbReference type="PROSITE" id="PS00957">
    <property type="entry name" value="NAD_G3PDH"/>
    <property type="match status" value="1"/>
</dbReference>
<dbReference type="Proteomes" id="UP000008130">
    <property type="component" value="Chromosome"/>
</dbReference>
<dbReference type="GO" id="GO:0005975">
    <property type="term" value="P:carbohydrate metabolic process"/>
    <property type="evidence" value="ECO:0007669"/>
    <property type="project" value="InterPro"/>
</dbReference>
<dbReference type="InterPro" id="IPR008927">
    <property type="entry name" value="6-PGluconate_DH-like_C_sf"/>
</dbReference>
<reference evidence="21 22" key="1">
    <citation type="journal article" date="2011" name="J. Bacteriol.">
        <title>Complete genome sequence of Polymorphum gilvum SL003B-26A1T, a crude oil-degrading bacterium from oil-polluted saline soil.</title>
        <authorList>
            <person name="Li S.G."/>
            <person name="Tang Y.Q."/>
            <person name="Nie Y."/>
            <person name="Cai M."/>
            <person name="Wu X.L."/>
        </authorList>
    </citation>
    <scope>NUCLEOTIDE SEQUENCE [LARGE SCALE GENOMIC DNA]</scope>
    <source>
        <strain evidence="22">LMG 25793 / CGMCC 1.9160 / SL003B-26A1</strain>
    </source>
</reference>